<dbReference type="Pfam" id="PF13456">
    <property type="entry name" value="RVT_3"/>
    <property type="match status" value="1"/>
</dbReference>
<proteinExistence type="predicted"/>
<evidence type="ECO:0000256" key="1">
    <source>
        <dbReference type="SAM" id="MobiDB-lite"/>
    </source>
</evidence>
<dbReference type="GO" id="GO:0003676">
    <property type="term" value="F:nucleic acid binding"/>
    <property type="evidence" value="ECO:0007669"/>
    <property type="project" value="InterPro"/>
</dbReference>
<organism evidence="3 4">
    <name type="scientific">Brassica oleracea var. oleracea</name>
    <dbReference type="NCBI Taxonomy" id="109376"/>
    <lineage>
        <taxon>Eukaryota</taxon>
        <taxon>Viridiplantae</taxon>
        <taxon>Streptophyta</taxon>
        <taxon>Embryophyta</taxon>
        <taxon>Tracheophyta</taxon>
        <taxon>Spermatophyta</taxon>
        <taxon>Magnoliopsida</taxon>
        <taxon>eudicotyledons</taxon>
        <taxon>Gunneridae</taxon>
        <taxon>Pentapetalae</taxon>
        <taxon>rosids</taxon>
        <taxon>malvids</taxon>
        <taxon>Brassicales</taxon>
        <taxon>Brassicaceae</taxon>
        <taxon>Brassiceae</taxon>
        <taxon>Brassica</taxon>
    </lineage>
</organism>
<dbReference type="eggNOG" id="KOG1075">
    <property type="taxonomic scope" value="Eukaryota"/>
</dbReference>
<accession>A0A0D3CF15</accession>
<evidence type="ECO:0000313" key="3">
    <source>
        <dbReference type="EnsemblPlants" id="Bo5g064510.1"/>
    </source>
</evidence>
<name>A0A0D3CF15_BRAOL</name>
<evidence type="ECO:0000313" key="4">
    <source>
        <dbReference type="Proteomes" id="UP000032141"/>
    </source>
</evidence>
<feature type="compositionally biased region" description="Acidic residues" evidence="1">
    <location>
        <begin position="125"/>
        <end position="143"/>
    </location>
</feature>
<dbReference type="OMA" id="SAWITRD"/>
<feature type="region of interest" description="Disordered" evidence="1">
    <location>
        <begin position="109"/>
        <end position="143"/>
    </location>
</feature>
<dbReference type="HOGENOM" id="CLU_732270_0_0_1"/>
<reference evidence="3 4" key="1">
    <citation type="journal article" date="2014" name="Genome Biol.">
        <title>Transcriptome and methylome profiling reveals relics of genome dominance in the mesopolyploid Brassica oleracea.</title>
        <authorList>
            <person name="Parkin I.A."/>
            <person name="Koh C."/>
            <person name="Tang H."/>
            <person name="Robinson S.J."/>
            <person name="Kagale S."/>
            <person name="Clarke W.E."/>
            <person name="Town C.D."/>
            <person name="Nixon J."/>
            <person name="Krishnakumar V."/>
            <person name="Bidwell S.L."/>
            <person name="Denoeud F."/>
            <person name="Belcram H."/>
            <person name="Links M.G."/>
            <person name="Just J."/>
            <person name="Clarke C."/>
            <person name="Bender T."/>
            <person name="Huebert T."/>
            <person name="Mason A.S."/>
            <person name="Pires J.C."/>
            <person name="Barker G."/>
            <person name="Moore J."/>
            <person name="Walley P.G."/>
            <person name="Manoli S."/>
            <person name="Batley J."/>
            <person name="Edwards D."/>
            <person name="Nelson M.N."/>
            <person name="Wang X."/>
            <person name="Paterson A.H."/>
            <person name="King G."/>
            <person name="Bancroft I."/>
            <person name="Chalhoub B."/>
            <person name="Sharpe A.G."/>
        </authorList>
    </citation>
    <scope>NUCLEOTIDE SEQUENCE</scope>
    <source>
        <strain evidence="3 4">cv. TO1000</strain>
    </source>
</reference>
<dbReference type="EnsemblPlants" id="Bo5g064510.1">
    <property type="protein sequence ID" value="Bo5g064510.1"/>
    <property type="gene ID" value="Bo5g064510"/>
</dbReference>
<dbReference type="InterPro" id="IPR002156">
    <property type="entry name" value="RNaseH_domain"/>
</dbReference>
<dbReference type="Gramene" id="Bo5g064510.1">
    <property type="protein sequence ID" value="Bo5g064510.1"/>
    <property type="gene ID" value="Bo5g064510"/>
</dbReference>
<dbReference type="Proteomes" id="UP000032141">
    <property type="component" value="Chromosome C5"/>
</dbReference>
<dbReference type="GO" id="GO:0004523">
    <property type="term" value="F:RNA-DNA hybrid ribonuclease activity"/>
    <property type="evidence" value="ECO:0007669"/>
    <property type="project" value="InterPro"/>
</dbReference>
<protein>
    <recommendedName>
        <fullName evidence="2">RNase H type-1 domain-containing protein</fullName>
    </recommendedName>
</protein>
<feature type="domain" description="RNase H type-1" evidence="2">
    <location>
        <begin position="281"/>
        <end position="368"/>
    </location>
</feature>
<dbReference type="AlphaFoldDB" id="A0A0D3CF15"/>
<keyword evidence="4" id="KW-1185">Reference proteome</keyword>
<reference evidence="3" key="2">
    <citation type="submission" date="2015-03" db="UniProtKB">
        <authorList>
            <consortium name="EnsemblPlants"/>
        </authorList>
    </citation>
    <scope>IDENTIFICATION</scope>
</reference>
<evidence type="ECO:0000259" key="2">
    <source>
        <dbReference type="Pfam" id="PF13456"/>
    </source>
</evidence>
<feature type="compositionally biased region" description="Basic and acidic residues" evidence="1">
    <location>
        <begin position="114"/>
        <end position="124"/>
    </location>
</feature>
<sequence>MKINIYASCGLWKSSMNNGWGFLVDEEKGGRLLTLDTSSSFENLKAMVCEDFGIDVSMVNIELSYLPSDLINSIYSPHVIITSDRQVRNFLTYVKNKASTQLCVSTQASNIAKEGTESPNREEAPMESDDSSDMESDDAADMDSEEDVEGLCSLCQVEAETINHMLFRRTKAQELWNLSLCPKPVQGFSMVLEENVTFLFDVLDNRGNETASVRSLPWLMWNVWRNSNVILYAATQESPLLWVHNAEEEATLWLEVNKQVQCLTRQSSTLEVCERWSPPLSAWITRDYTGNVLFHERDAFTPSANRLIAELRGIIWVLRSARDLHFTSVSIASDHLETIEAISAPSLWPRFRALLEQINSLGAFFVRYRLKSRKYTLI</sequence>